<dbReference type="EMBL" id="CAACYE010000005">
    <property type="protein sequence ID" value="VFA84370.1"/>
    <property type="molecule type" value="Genomic_DNA"/>
</dbReference>
<feature type="compositionally biased region" description="Basic and acidic residues" evidence="1">
    <location>
        <begin position="1"/>
        <end position="24"/>
    </location>
</feature>
<name>A0A449H009_NOCFR</name>
<dbReference type="Pfam" id="PF15649">
    <property type="entry name" value="Tox-REase-7"/>
    <property type="match status" value="1"/>
</dbReference>
<accession>A0A449H009</accession>
<proteinExistence type="predicted"/>
<evidence type="ECO:0000259" key="2">
    <source>
        <dbReference type="Pfam" id="PF15649"/>
    </source>
</evidence>
<feature type="domain" description="Tox-REase-7" evidence="2">
    <location>
        <begin position="8"/>
        <end position="89"/>
    </location>
</feature>
<evidence type="ECO:0000256" key="1">
    <source>
        <dbReference type="SAM" id="MobiDB-lite"/>
    </source>
</evidence>
<evidence type="ECO:0000313" key="3">
    <source>
        <dbReference type="EMBL" id="VFA81163.1"/>
    </source>
</evidence>
<dbReference type="InterPro" id="IPR028903">
    <property type="entry name" value="Tox-REase-7_dom"/>
</dbReference>
<protein>
    <recommendedName>
        <fullName evidence="2">Tox-REase-7 domain-containing protein</fullName>
    </recommendedName>
</protein>
<dbReference type="AlphaFoldDB" id="A0A449H009"/>
<evidence type="ECO:0000313" key="4">
    <source>
        <dbReference type="EMBL" id="VFA84370.1"/>
    </source>
</evidence>
<feature type="region of interest" description="Disordered" evidence="1">
    <location>
        <begin position="1"/>
        <end position="38"/>
    </location>
</feature>
<dbReference type="RefSeq" id="WP_249355122.1">
    <property type="nucleotide sequence ID" value="NZ_CAACYE020000001.1"/>
</dbReference>
<reference evidence="4" key="1">
    <citation type="submission" date="2019-02" db="EMBL/GenBank/DDBJ databases">
        <authorList>
            <consortium name="Pathogen Informatics"/>
        </authorList>
    </citation>
    <scope>NUCLEOTIDE SEQUENCE</scope>
    <source>
        <strain evidence="4">3012STDY6733949</strain>
    </source>
</reference>
<dbReference type="EMBL" id="CAACYE010000004">
    <property type="protein sequence ID" value="VFA81163.1"/>
    <property type="molecule type" value="Genomic_DNA"/>
</dbReference>
<organism evidence="4">
    <name type="scientific">Nocardia farcinica</name>
    <dbReference type="NCBI Taxonomy" id="37329"/>
    <lineage>
        <taxon>Bacteria</taxon>
        <taxon>Bacillati</taxon>
        <taxon>Actinomycetota</taxon>
        <taxon>Actinomycetes</taxon>
        <taxon>Mycobacteriales</taxon>
        <taxon>Nocardiaceae</taxon>
        <taxon>Nocardia</taxon>
    </lineage>
</organism>
<gene>
    <name evidence="3" type="ORF">NCTC1935_00115</name>
    <name evidence="4" type="ORF">NCTC1935_02199</name>
</gene>
<sequence>MRRNKLEGAKGEARAGIDPVKPKESFVGSTGARRVPDDIDHGQKRLTEVKNVQQQSLTEQIKDDLIYCQTNGYEFVLITDTNTKLTAPLQGLVDQGRIKHVTMDLQS</sequence>